<dbReference type="AlphaFoldDB" id="A0A850H092"/>
<evidence type="ECO:0000313" key="1">
    <source>
        <dbReference type="EMBL" id="NVD45301.1"/>
    </source>
</evidence>
<organism evidence="1 2">
    <name type="scientific">Qipengyuania atrilutea</name>
    <dbReference type="NCBI Taxonomy" id="2744473"/>
    <lineage>
        <taxon>Bacteria</taxon>
        <taxon>Pseudomonadati</taxon>
        <taxon>Pseudomonadota</taxon>
        <taxon>Alphaproteobacteria</taxon>
        <taxon>Sphingomonadales</taxon>
        <taxon>Erythrobacteraceae</taxon>
        <taxon>Qipengyuania</taxon>
    </lineage>
</organism>
<dbReference type="EMBL" id="JABWGV010000003">
    <property type="protein sequence ID" value="NVD45301.1"/>
    <property type="molecule type" value="Genomic_DNA"/>
</dbReference>
<reference evidence="1 2" key="1">
    <citation type="submission" date="2020-06" db="EMBL/GenBank/DDBJ databases">
        <title>Altererythrobacter sp. HHU K3-1.</title>
        <authorList>
            <person name="Zhang D."/>
            <person name="Xue H."/>
        </authorList>
    </citation>
    <scope>NUCLEOTIDE SEQUENCE [LARGE SCALE GENOMIC DNA]</scope>
    <source>
        <strain evidence="1 2">HHU K3-1</strain>
    </source>
</reference>
<keyword evidence="2" id="KW-1185">Reference proteome</keyword>
<evidence type="ECO:0000313" key="2">
    <source>
        <dbReference type="Proteomes" id="UP000561438"/>
    </source>
</evidence>
<dbReference type="Proteomes" id="UP000561438">
    <property type="component" value="Unassembled WGS sequence"/>
</dbReference>
<dbReference type="RefSeq" id="WP_176267597.1">
    <property type="nucleotide sequence ID" value="NZ_JABWGV010000003.1"/>
</dbReference>
<name>A0A850H092_9SPHN</name>
<proteinExistence type="predicted"/>
<gene>
    <name evidence="1" type="ORF">HUV48_09770</name>
</gene>
<sequence>MSIVDAYAQFTQSIVEGTGMSHPMLHVHAGMAIYLVTQFALRDRRGSLMALVAVLQLEMFNEIMNRLDKGSLALGRYE</sequence>
<accession>A0A850H092</accession>
<protein>
    <submittedName>
        <fullName evidence="1">Uncharacterized protein</fullName>
    </submittedName>
</protein>
<comment type="caution">
    <text evidence="1">The sequence shown here is derived from an EMBL/GenBank/DDBJ whole genome shotgun (WGS) entry which is preliminary data.</text>
</comment>